<gene>
    <name evidence="3" type="ORF">QE207_00620</name>
    <name evidence="4" type="ORF">QE207_05850</name>
</gene>
<evidence type="ECO:0000259" key="2">
    <source>
        <dbReference type="PROSITE" id="PS51127"/>
    </source>
</evidence>
<dbReference type="Gene3D" id="2.60.40.10">
    <property type="entry name" value="Immunoglobulins"/>
    <property type="match status" value="13"/>
</dbReference>
<feature type="domain" description="Big-1" evidence="2">
    <location>
        <begin position="480"/>
        <end position="589"/>
    </location>
</feature>
<dbReference type="PROSITE" id="PS51127">
    <property type="entry name" value="BIG1"/>
    <property type="match status" value="13"/>
</dbReference>
<dbReference type="SUPFAM" id="SSF49464">
    <property type="entry name" value="Carboxypeptidase regulatory domain-like"/>
    <property type="match status" value="1"/>
</dbReference>
<feature type="domain" description="Big-1" evidence="2">
    <location>
        <begin position="1107"/>
        <end position="1202"/>
    </location>
</feature>
<feature type="domain" description="Big-1" evidence="2">
    <location>
        <begin position="1003"/>
        <end position="1097"/>
    </location>
</feature>
<feature type="domain" description="Big-1" evidence="2">
    <location>
        <begin position="597"/>
        <end position="688"/>
    </location>
</feature>
<geneLocation type="plasmid" evidence="3 5">
    <name>paIh1</name>
</geneLocation>
<dbReference type="InterPro" id="IPR024519">
    <property type="entry name" value="IAT_beta"/>
</dbReference>
<feature type="domain" description="Big-1" evidence="2">
    <location>
        <begin position="1625"/>
        <end position="1716"/>
    </location>
</feature>
<feature type="domain" description="Big-1" evidence="2">
    <location>
        <begin position="1417"/>
        <end position="1510"/>
    </location>
</feature>
<dbReference type="EMBL" id="CP123498">
    <property type="protein sequence ID" value="WGL96101.1"/>
    <property type="molecule type" value="Genomic_DNA"/>
</dbReference>
<dbReference type="Proteomes" id="UP001177597">
    <property type="component" value="Chromosome"/>
</dbReference>
<comment type="similarity">
    <text evidence="1">Belongs to the intimin/invasin family.</text>
</comment>
<proteinExistence type="inferred from homology"/>
<dbReference type="RefSeq" id="WP_280628263.1">
    <property type="nucleotide sequence ID" value="NZ_CP123491.1"/>
</dbReference>
<dbReference type="Gene3D" id="2.60.40.1120">
    <property type="entry name" value="Carboxypeptidase-like, regulatory domain"/>
    <property type="match status" value="1"/>
</dbReference>
<dbReference type="FunFam" id="2.60.40.10:FF:000182">
    <property type="entry name" value="Gamma intimin"/>
    <property type="match status" value="1"/>
</dbReference>
<dbReference type="SMART" id="SM00634">
    <property type="entry name" value="BID_1"/>
    <property type="match status" value="13"/>
</dbReference>
<dbReference type="Gene3D" id="2.40.160.160">
    <property type="entry name" value="Inverse autotransporter, beta-domain"/>
    <property type="match status" value="1"/>
</dbReference>
<dbReference type="InterPro" id="IPR013783">
    <property type="entry name" value="Ig-like_fold"/>
</dbReference>
<dbReference type="PANTHER" id="PTHR39576">
    <property type="entry name" value="ATTACHING AND EFFACING PROTEIN HOMOLOG-RELATED-RELATED"/>
    <property type="match status" value="1"/>
</dbReference>
<dbReference type="Pfam" id="PF11924">
    <property type="entry name" value="IAT_beta"/>
    <property type="match status" value="1"/>
</dbReference>
<keyword evidence="3" id="KW-0614">Plasmid</keyword>
<dbReference type="InterPro" id="IPR015217">
    <property type="entry name" value="Invasin_dom_3"/>
</dbReference>
<feature type="domain" description="Big-1" evidence="2">
    <location>
        <begin position="798"/>
        <end position="888"/>
    </location>
</feature>
<dbReference type="InterPro" id="IPR038177">
    <property type="entry name" value="IAT_beta_sf"/>
</dbReference>
<reference evidence="3" key="1">
    <citation type="submission" date="2023-04" db="EMBL/GenBank/DDBJ databases">
        <title>Genome dynamics across the evolutionary transition to endosymbiosis.</title>
        <authorList>
            <person name="Siozios S."/>
            <person name="Nadal-Jimenez P."/>
            <person name="Azagi T."/>
            <person name="Sprong H."/>
            <person name="Frost C.L."/>
            <person name="Parratt S.R."/>
            <person name="Taylor G."/>
            <person name="Brettell L."/>
            <person name="Lew K.C."/>
            <person name="Croft L."/>
            <person name="King K.C."/>
            <person name="Brockhurst M.A."/>
            <person name="Hypsa V."/>
            <person name="Novakova E."/>
            <person name="Darby A.C."/>
            <person name="Hurst G.D.D."/>
        </authorList>
    </citation>
    <scope>NUCLEOTIDE SEQUENCE</scope>
    <source>
        <strain evidence="3">AIh</strain>
        <plasmid evidence="3">paIh1</plasmid>
    </source>
</reference>
<dbReference type="InterPro" id="IPR051715">
    <property type="entry name" value="Intimin-Invasin_domain"/>
</dbReference>
<dbReference type="Pfam" id="PF09134">
    <property type="entry name" value="Invasin_D3"/>
    <property type="match status" value="10"/>
</dbReference>
<feature type="domain" description="Big-1" evidence="2">
    <location>
        <begin position="1520"/>
        <end position="1615"/>
    </location>
</feature>
<dbReference type="InterPro" id="IPR003344">
    <property type="entry name" value="Big_1_dom"/>
</dbReference>
<dbReference type="GO" id="GO:0009279">
    <property type="term" value="C:cell outer membrane"/>
    <property type="evidence" value="ECO:0007669"/>
    <property type="project" value="TreeGrafter"/>
</dbReference>
<dbReference type="Pfam" id="PF13620">
    <property type="entry name" value="CarboxypepD_reg"/>
    <property type="match status" value="1"/>
</dbReference>
<name>A0AA95K5Z5_9GAMM</name>
<protein>
    <submittedName>
        <fullName evidence="3">Invasin domain 3-containing protein</fullName>
    </submittedName>
</protein>
<evidence type="ECO:0000256" key="1">
    <source>
        <dbReference type="ARBA" id="ARBA00010116"/>
    </source>
</evidence>
<dbReference type="InterPro" id="IPR008969">
    <property type="entry name" value="CarboxyPept-like_regulatory"/>
</dbReference>
<feature type="domain" description="Big-1" evidence="2">
    <location>
        <begin position="1212"/>
        <end position="1304"/>
    </location>
</feature>
<evidence type="ECO:0000313" key="5">
    <source>
        <dbReference type="Proteomes" id="UP001177597"/>
    </source>
</evidence>
<accession>A0AA95K5Z5</accession>
<dbReference type="Pfam" id="PF02369">
    <property type="entry name" value="Big_1"/>
    <property type="match status" value="2"/>
</dbReference>
<feature type="domain" description="Big-1" evidence="2">
    <location>
        <begin position="900"/>
        <end position="993"/>
    </location>
</feature>
<feature type="domain" description="Big-1" evidence="2">
    <location>
        <begin position="696"/>
        <end position="786"/>
    </location>
</feature>
<dbReference type="EMBL" id="CP123491">
    <property type="protein sequence ID" value="WGL93798.1"/>
    <property type="molecule type" value="Genomic_DNA"/>
</dbReference>
<organism evidence="3 5">
    <name type="scientific">Arsenophonus nasoniae</name>
    <name type="common">son-killer infecting Nasonia vitripennis</name>
    <dbReference type="NCBI Taxonomy" id="638"/>
    <lineage>
        <taxon>Bacteria</taxon>
        <taxon>Pseudomonadati</taxon>
        <taxon>Pseudomonadota</taxon>
        <taxon>Gammaproteobacteria</taxon>
        <taxon>Enterobacterales</taxon>
        <taxon>Morganellaceae</taxon>
        <taxon>Arsenophonus</taxon>
    </lineage>
</organism>
<evidence type="ECO:0000313" key="4">
    <source>
        <dbReference type="EMBL" id="WGL96101.1"/>
    </source>
</evidence>
<sequence>MADTISGIQSLMNDAKESNDNVTKDSVASLSQGEISLFPSERLSSGHYPLEMPPSLEIKANSAETINPILPNLGGTEAPTEDNTDQALASIASQVGNILANRNAIDASIGYAKNIAEGLVNQRLNDWLTQYGSARVSISSDRTFTGDFLLPVIDSINSLLFTQLGLRTNKDRNTLNLGLGYRQYWGDWMYGINTFYDYDYTGGNARLGLGGEAWTDYLKLAANGYFGLTDWHQSKIFIMDDYDERPATGFDVRAEAYLPTYPKLGGSIKYEKYFGKGVHLGTGVDPDKLKDDPYALTLGINYTPIPLITLKGEHAAGDRNDTMVGMDIIYRFGVPLSQQLDPDAVDVMRSLVGNKYDFVDRNYDIVMQYRKQELINISLPSEMRAEAKETLIIPATINKTKYGLKKINWTVSPNFIANGGSYQIISPTPLEIILPAYVYKTQSNAAQEYQISAVGIDNNDNESNRATTIIRVKPSKNVVNDLIVEPNATLPANNQDRFTTTAVITNEHGQPLPQQVITFHVDGLKQPNGQSGVTLFSGTQSASNGKGITATTDNQGKAVIYISSKVAGEGKITATMENGNYKHSSLKFSADRNSAQIAKLTVTRDKALADGKEKNTLYALVTDEHGNTVENMPVVLTATDGAIIDNGGSANTNQRGELIIGVTSTKAGKSEITAEVNGKEEKQSVTFVTGRPSAEKSLLTAQPATIVANGKAVANLTLELKDPQGNPISGDKVTFTTSLVNSHINNIKETAKGVYSAELTGTTAGESIIGVKINGSVLKNKTVKVVLIADSENPSPVKSKLEAKPDRIVANGKSVSTLKLTLQDVNGNLIAGQTVKFNTSLANSSIGQVTESSSGIYIAPLTGTKAGKTEISVEVAGKLLTVSPVIVVLAADSGNVSGEKSKLTAVPTTIVANGVATSTVTLVLKDTNDNLIGGQQIDFTSSLANSQITTAKETSEGVYSATLTGTQAGETTIGVKVNGSALNMKEATKVTLIADSTKPGADKSKLAADPNHIVANGTDFSTVKLTLKDVNGNPITGHKAKVRFSTSLANSKFDEIVEENSGVYSAKLTGTMAGETTIGVTVNDVVLNVTPVIITLTADSSKPGADKSKLEANPTRIVANGKAVSTVKLTLKDINGNAIPGLKDKVKFNTSLVNSEIVGVTEESNGVYTAKLTGTTAGETTVGVEVNGKSLNVSQMVKVTLIADSTQPSAEKSNLVANPTSIVADGKISSTITLELKDVNGNPIAGQGVTFEHNLAGSQIGKVTDKGNGVYEALLVGKKAGQATISVGVNGELLVGKKTTVTLIADSSHPGGDHSKLEVEPAMIVANGVDASTLKLTLKDVNGNPIAGQKVEFNSNLKNSHVKEIKDEGKGIYTAKLTGTTAGEASIDVIVNDAVLQIKNTAKVTLTADNSKPGENNSTLEAEPTTIIADGETYSTLRLTLLDVNDNPLADQKVEFNSNLNNSHVKEIKDEGKGIYTAKLIGTTAGEASIEVKVNDAVLQIKNSAKVTLTADSSKPSLEKSKLTATPLTIVANGKDSATLRLSLVDINSNPITGYKEKVKFNTSLEHSKVSEIIEESNGVYTAKLTGTQAGNSNITVKFNESELNFPAAVTVTLTPDSDNPSVEKSKLVADPTTIVADGEKTSNLTLTLMDANNNPITDQKVEFTTNLANSEFDKVKENDKGIYTAKLKGKTAGVTTIRVKVNDKEFAIETKVTLTADSKTAVLKQVTLDGDNTSKVANGSDNFTFTALVKDANDNPVPNITLKWLQNKGNNVTLSNNGESETNAEGKASITLTSTTVTVAGVQVSAKKGDDEAIVADKKVNFYRKFNLNGTVVNAVNGKGIANAEIKLYTSDSNSKAKYEARSDSKGEFTIVDLIEQPYTLKTKAQGFVDYELGINDPEKQLQKIILSPELGDDYARIILSWGPTPKDLDSHLWGDTNTGNRFHVSFSNKKAPDGSAILDIDAREGFGPETITIKKLNPGRYRYAVHNFSKDPAITTSHAKVVVAQKDKNGGTQVSQYDIPTSGEGLWWEVFELDGNTGEIRIIDQITNTEPK</sequence>
<dbReference type="SUPFAM" id="SSF49373">
    <property type="entry name" value="Invasin/intimin cell-adhesion fragments"/>
    <property type="match status" value="13"/>
</dbReference>
<dbReference type="Proteomes" id="UP001177597">
    <property type="component" value="Plasmid paIh1"/>
</dbReference>
<feature type="domain" description="Big-1" evidence="2">
    <location>
        <begin position="1314"/>
        <end position="1407"/>
    </location>
</feature>
<dbReference type="PANTHER" id="PTHR39576:SF2">
    <property type="entry name" value="ATTACHING AND EFFACING PROTEIN HOMOLOG-RELATED"/>
    <property type="match status" value="1"/>
</dbReference>
<dbReference type="InterPro" id="IPR008964">
    <property type="entry name" value="Invasin/intimin_cell_adhesion"/>
</dbReference>
<evidence type="ECO:0000313" key="3">
    <source>
        <dbReference type="EMBL" id="WGL93798.1"/>
    </source>
</evidence>
<feature type="domain" description="Big-1" evidence="2">
    <location>
        <begin position="1726"/>
        <end position="1824"/>
    </location>
</feature>